<gene>
    <name evidence="8" type="primary">MCM1</name>
    <name evidence="8" type="ORF">GGH94_003720</name>
</gene>
<keyword evidence="4" id="KW-0804">Transcription</keyword>
<protein>
    <submittedName>
        <fullName evidence="8">Transcription factor of the MADS box</fullName>
    </submittedName>
</protein>
<evidence type="ECO:0000313" key="9">
    <source>
        <dbReference type="Proteomes" id="UP001140074"/>
    </source>
</evidence>
<name>A0A9W8INC3_9FUNG</name>
<dbReference type="CDD" id="cd00266">
    <property type="entry name" value="MADS_SRF_like"/>
    <property type="match status" value="1"/>
</dbReference>
<feature type="compositionally biased region" description="Polar residues" evidence="6">
    <location>
        <begin position="385"/>
        <end position="409"/>
    </location>
</feature>
<feature type="region of interest" description="Disordered" evidence="6">
    <location>
        <begin position="384"/>
        <end position="409"/>
    </location>
</feature>
<dbReference type="InterPro" id="IPR033897">
    <property type="entry name" value="SRF-like_MADS-box"/>
</dbReference>
<dbReference type="InterPro" id="IPR050142">
    <property type="entry name" value="MADS-box/MEF2_TF"/>
</dbReference>
<dbReference type="Proteomes" id="UP001140074">
    <property type="component" value="Unassembled WGS sequence"/>
</dbReference>
<keyword evidence="5" id="KW-0539">Nucleus</keyword>
<evidence type="ECO:0000313" key="8">
    <source>
        <dbReference type="EMBL" id="KAJ2863277.1"/>
    </source>
</evidence>
<feature type="compositionally biased region" description="Polar residues" evidence="6">
    <location>
        <begin position="142"/>
        <end position="152"/>
    </location>
</feature>
<dbReference type="Pfam" id="PF00319">
    <property type="entry name" value="SRF-TF"/>
    <property type="match status" value="1"/>
</dbReference>
<feature type="compositionally biased region" description="Polar residues" evidence="6">
    <location>
        <begin position="543"/>
        <end position="553"/>
    </location>
</feature>
<dbReference type="GO" id="GO:0045944">
    <property type="term" value="P:positive regulation of transcription by RNA polymerase II"/>
    <property type="evidence" value="ECO:0007669"/>
    <property type="project" value="InterPro"/>
</dbReference>
<feature type="domain" description="MADS-box" evidence="7">
    <location>
        <begin position="175"/>
        <end position="235"/>
    </location>
</feature>
<dbReference type="GO" id="GO:0005634">
    <property type="term" value="C:nucleus"/>
    <property type="evidence" value="ECO:0007669"/>
    <property type="project" value="UniProtKB-SubCell"/>
</dbReference>
<feature type="region of interest" description="Disordered" evidence="6">
    <location>
        <begin position="521"/>
        <end position="553"/>
    </location>
</feature>
<dbReference type="PROSITE" id="PS00350">
    <property type="entry name" value="MADS_BOX_1"/>
    <property type="match status" value="1"/>
</dbReference>
<evidence type="ECO:0000256" key="6">
    <source>
        <dbReference type="SAM" id="MobiDB-lite"/>
    </source>
</evidence>
<accession>A0A9W8INC3</accession>
<sequence>MVAIPGVEAILMYGYEAKILGYPDNLSISSTDTAAPTPPTSSSSGSAVSAALSHGIFKMNTAFIPEDPSRLSGQAATYSPVDSGSVGADMLMEHHHHHHHLHHVQQQQLARFSADSRTQTPPLKRLREGDDSDAGESETNHRNGNLHGSANGNGDVDGDGTSGAPGDDGPSDKRAGRRKIKIEFIEDKSRRHITFSKRKAGIMKKAYELSTLTGTQVLLLVVSETGLVYTFTTPKLQPIVTQCDGKNLIQACLSVPDQPGDHIPLPIPTESNTYMSQPRHNNSHTSSTATIATAAASGVTLADPHDMHHHFVDERKPDMGSPVGSNLNPAATTSYLPYAYGHNTIAQAAAASAVGADMGSSNGMQQYHAAAVAVAGTVPGYASYPGSTSQSQHHSPITSATQHNTPQPSGAISAAAVAIPGMGSLASYHHGGYSHPQQQHLGHYGYQQQHPQHYQQMSQAHYAHQQQQSQGSAPGTPATSNSSVNAAVAAAAAAAGGQQGLGANVSYMNAGHYWSHTAASIASPHHHHQPPPSQQQQTSPTTLLQRTGYANGN</sequence>
<dbReference type="InterPro" id="IPR036879">
    <property type="entry name" value="TF_MADSbox_sf"/>
</dbReference>
<keyword evidence="3" id="KW-0238">DNA-binding</keyword>
<organism evidence="8 9">
    <name type="scientific">Coemansia aciculifera</name>
    <dbReference type="NCBI Taxonomy" id="417176"/>
    <lineage>
        <taxon>Eukaryota</taxon>
        <taxon>Fungi</taxon>
        <taxon>Fungi incertae sedis</taxon>
        <taxon>Zoopagomycota</taxon>
        <taxon>Kickxellomycotina</taxon>
        <taxon>Kickxellomycetes</taxon>
        <taxon>Kickxellales</taxon>
        <taxon>Kickxellaceae</taxon>
        <taxon>Coemansia</taxon>
    </lineage>
</organism>
<comment type="caution">
    <text evidence="8">The sequence shown here is derived from an EMBL/GenBank/DDBJ whole genome shotgun (WGS) entry which is preliminary data.</text>
</comment>
<keyword evidence="9" id="KW-1185">Reference proteome</keyword>
<dbReference type="InterPro" id="IPR002100">
    <property type="entry name" value="TF_MADSbox"/>
</dbReference>
<evidence type="ECO:0000256" key="2">
    <source>
        <dbReference type="ARBA" id="ARBA00023015"/>
    </source>
</evidence>
<dbReference type="AlphaFoldDB" id="A0A9W8INC3"/>
<evidence type="ECO:0000259" key="7">
    <source>
        <dbReference type="PROSITE" id="PS50066"/>
    </source>
</evidence>
<dbReference type="FunFam" id="3.40.1810.10:FF:000002">
    <property type="entry name" value="Serum response factor b"/>
    <property type="match status" value="1"/>
</dbReference>
<evidence type="ECO:0000256" key="4">
    <source>
        <dbReference type="ARBA" id="ARBA00023163"/>
    </source>
</evidence>
<feature type="region of interest" description="Disordered" evidence="6">
    <location>
        <begin position="96"/>
        <end position="180"/>
    </location>
</feature>
<reference evidence="8" key="1">
    <citation type="submission" date="2022-07" db="EMBL/GenBank/DDBJ databases">
        <title>Phylogenomic reconstructions and comparative analyses of Kickxellomycotina fungi.</title>
        <authorList>
            <person name="Reynolds N.K."/>
            <person name="Stajich J.E."/>
            <person name="Barry K."/>
            <person name="Grigoriev I.V."/>
            <person name="Crous P."/>
            <person name="Smith M.E."/>
        </authorList>
    </citation>
    <scope>NUCLEOTIDE SEQUENCE</scope>
    <source>
        <strain evidence="8">RSA 476</strain>
    </source>
</reference>
<proteinExistence type="predicted"/>
<comment type="subcellular location">
    <subcellularLocation>
        <location evidence="1">Nucleus</location>
    </subcellularLocation>
</comment>
<dbReference type="PANTHER" id="PTHR48019">
    <property type="entry name" value="SERUM RESPONSE FACTOR HOMOLOG"/>
    <property type="match status" value="1"/>
</dbReference>
<dbReference type="SMART" id="SM00432">
    <property type="entry name" value="MADS"/>
    <property type="match status" value="1"/>
</dbReference>
<feature type="compositionally biased region" description="Low complexity" evidence="6">
    <location>
        <begin position="446"/>
        <end position="473"/>
    </location>
</feature>
<dbReference type="GO" id="GO:0000987">
    <property type="term" value="F:cis-regulatory region sequence-specific DNA binding"/>
    <property type="evidence" value="ECO:0007669"/>
    <property type="project" value="InterPro"/>
</dbReference>
<dbReference type="GO" id="GO:0000981">
    <property type="term" value="F:DNA-binding transcription factor activity, RNA polymerase II-specific"/>
    <property type="evidence" value="ECO:0007669"/>
    <property type="project" value="InterPro"/>
</dbReference>
<feature type="region of interest" description="Disordered" evidence="6">
    <location>
        <begin position="446"/>
        <end position="481"/>
    </location>
</feature>
<dbReference type="PRINTS" id="PR00404">
    <property type="entry name" value="MADSDOMAIN"/>
</dbReference>
<dbReference type="Gene3D" id="3.40.1810.10">
    <property type="entry name" value="Transcription factor, MADS-box"/>
    <property type="match status" value="1"/>
</dbReference>
<evidence type="ECO:0000256" key="3">
    <source>
        <dbReference type="ARBA" id="ARBA00023125"/>
    </source>
</evidence>
<dbReference type="GO" id="GO:0046983">
    <property type="term" value="F:protein dimerization activity"/>
    <property type="evidence" value="ECO:0007669"/>
    <property type="project" value="InterPro"/>
</dbReference>
<keyword evidence="2" id="KW-0805">Transcription regulation</keyword>
<evidence type="ECO:0000256" key="1">
    <source>
        <dbReference type="ARBA" id="ARBA00004123"/>
    </source>
</evidence>
<dbReference type="PROSITE" id="PS50066">
    <property type="entry name" value="MADS_BOX_2"/>
    <property type="match status" value="1"/>
</dbReference>
<dbReference type="SUPFAM" id="SSF55455">
    <property type="entry name" value="SRF-like"/>
    <property type="match status" value="1"/>
</dbReference>
<dbReference type="EMBL" id="JANBUY010000129">
    <property type="protein sequence ID" value="KAJ2863277.1"/>
    <property type="molecule type" value="Genomic_DNA"/>
</dbReference>
<evidence type="ECO:0000256" key="5">
    <source>
        <dbReference type="ARBA" id="ARBA00023242"/>
    </source>
</evidence>